<organism evidence="2 3">
    <name type="scientific">Aspergillus fumigatus (strain CBS 144.89 / FGSC A1163 / CEA10)</name>
    <name type="common">Neosartorya fumigata</name>
    <dbReference type="NCBI Taxonomy" id="451804"/>
    <lineage>
        <taxon>Eukaryota</taxon>
        <taxon>Fungi</taxon>
        <taxon>Dikarya</taxon>
        <taxon>Ascomycota</taxon>
        <taxon>Pezizomycotina</taxon>
        <taxon>Eurotiomycetes</taxon>
        <taxon>Eurotiomycetidae</taxon>
        <taxon>Eurotiales</taxon>
        <taxon>Aspergillaceae</taxon>
        <taxon>Aspergillus</taxon>
        <taxon>Aspergillus subgen. Fumigati</taxon>
    </lineage>
</organism>
<reference evidence="2 3" key="1">
    <citation type="journal article" date="2008" name="PLoS Genet.">
        <title>Genomic islands in the pathogenic filamentous fungus Aspergillus fumigatus.</title>
        <authorList>
            <person name="Fedorova N.D."/>
            <person name="Khaldi N."/>
            <person name="Joardar V.S."/>
            <person name="Maiti R."/>
            <person name="Amedeo P."/>
            <person name="Anderson M.J."/>
            <person name="Crabtree J."/>
            <person name="Silva J.C."/>
            <person name="Badger J.H."/>
            <person name="Albarraq A."/>
            <person name="Angiuoli S."/>
            <person name="Bussey H."/>
            <person name="Bowyer P."/>
            <person name="Cotty P.J."/>
            <person name="Dyer P.S."/>
            <person name="Egan A."/>
            <person name="Galens K."/>
            <person name="Fraser-Liggett C.M."/>
            <person name="Haas B.J."/>
            <person name="Inman J.M."/>
            <person name="Kent R."/>
            <person name="Lemieux S."/>
            <person name="Malavazi I."/>
            <person name="Orvis J."/>
            <person name="Roemer T."/>
            <person name="Ronning C.M."/>
            <person name="Sundaram J.P."/>
            <person name="Sutton G."/>
            <person name="Turner G."/>
            <person name="Venter J.C."/>
            <person name="White O.R."/>
            <person name="Whitty B.R."/>
            <person name="Youngman P."/>
            <person name="Wolfe K.H."/>
            <person name="Goldman G.H."/>
            <person name="Wortman J.R."/>
            <person name="Jiang B."/>
            <person name="Denning D.W."/>
            <person name="Nierman W.C."/>
        </authorList>
    </citation>
    <scope>NUCLEOTIDE SEQUENCE [LARGE SCALE GENOMIC DNA]</scope>
    <source>
        <strain evidence="3">CBS 144.89 / FGSC A1163 / CEA10</strain>
    </source>
</reference>
<name>B0XSZ3_ASPFC</name>
<dbReference type="GO" id="GO:0004659">
    <property type="term" value="F:prenyltransferase activity"/>
    <property type="evidence" value="ECO:0007669"/>
    <property type="project" value="InterPro"/>
</dbReference>
<keyword evidence="1" id="KW-0808">Transferase</keyword>
<dbReference type="GO" id="GO:0043386">
    <property type="term" value="P:mycotoxin biosynthetic process"/>
    <property type="evidence" value="ECO:0007669"/>
    <property type="project" value="UniProtKB-ARBA"/>
</dbReference>
<evidence type="ECO:0000256" key="1">
    <source>
        <dbReference type="ARBA" id="ARBA00022679"/>
    </source>
</evidence>
<evidence type="ECO:0000313" key="2">
    <source>
        <dbReference type="EMBL" id="EDP54771.1"/>
    </source>
</evidence>
<dbReference type="EMBL" id="DS499595">
    <property type="protein sequence ID" value="EDP54771.1"/>
    <property type="molecule type" value="Genomic_DNA"/>
</dbReference>
<keyword evidence="3" id="KW-1185">Reference proteome</keyword>
<dbReference type="Pfam" id="PF00348">
    <property type="entry name" value="polyprenyl_synt"/>
    <property type="match status" value="1"/>
</dbReference>
<evidence type="ECO:0000313" key="3">
    <source>
        <dbReference type="Proteomes" id="UP000001699"/>
    </source>
</evidence>
<dbReference type="HOGENOM" id="CLU_2849262_0_0_1"/>
<dbReference type="Proteomes" id="UP000001699">
    <property type="component" value="Unassembled WGS sequence"/>
</dbReference>
<protein>
    <submittedName>
        <fullName evidence="2">Polyprenyl synthetase family protein</fullName>
    </submittedName>
</protein>
<sequence length="65" mass="7210">MPRTLGFRELNDIEDGSTLRRGKPAAHLKFGLGQTVNAATFLHAEAVRYTLEHLGPDCSMLMLKL</sequence>
<dbReference type="InterPro" id="IPR000092">
    <property type="entry name" value="Polyprenyl_synt"/>
</dbReference>
<dbReference type="GO" id="GO:0046165">
    <property type="term" value="P:alcohol biosynthetic process"/>
    <property type="evidence" value="ECO:0007669"/>
    <property type="project" value="UniProtKB-ARBA"/>
</dbReference>
<dbReference type="SUPFAM" id="SSF48576">
    <property type="entry name" value="Terpenoid synthases"/>
    <property type="match status" value="1"/>
</dbReference>
<accession>B0XSZ3</accession>
<dbReference type="GO" id="GO:0008299">
    <property type="term" value="P:isoprenoid biosynthetic process"/>
    <property type="evidence" value="ECO:0007669"/>
    <property type="project" value="InterPro"/>
</dbReference>
<dbReference type="VEuPathDB" id="FungiDB:AFUB_028310"/>
<dbReference type="Gene3D" id="1.10.600.10">
    <property type="entry name" value="Farnesyl Diphosphate Synthase"/>
    <property type="match status" value="1"/>
</dbReference>
<dbReference type="InterPro" id="IPR008949">
    <property type="entry name" value="Isoprenoid_synthase_dom_sf"/>
</dbReference>
<dbReference type="AlphaFoldDB" id="B0XSZ3"/>
<proteinExistence type="predicted"/>
<gene>
    <name evidence="2" type="ORF">AFUB_028310</name>
</gene>